<proteinExistence type="predicted"/>
<gene>
    <name evidence="1" type="ORF">J6TS1_48660</name>
</gene>
<evidence type="ECO:0000313" key="2">
    <source>
        <dbReference type="Proteomes" id="UP000680670"/>
    </source>
</evidence>
<dbReference type="EMBL" id="BORJ01000019">
    <property type="protein sequence ID" value="GIN98996.1"/>
    <property type="molecule type" value="Genomic_DNA"/>
</dbReference>
<name>A0ABQ4L533_SIMTE</name>
<dbReference type="Proteomes" id="UP000680670">
    <property type="component" value="Unassembled WGS sequence"/>
</dbReference>
<comment type="caution">
    <text evidence="1">The sequence shown here is derived from an EMBL/GenBank/DDBJ whole genome shotgun (WGS) entry which is preliminary data.</text>
</comment>
<sequence length="48" mass="5423">MPIGIPFSGGSPRLNKVKAFGGCHRFSEEIYRAELDKIWVQIRQGAFD</sequence>
<reference evidence="1 2" key="1">
    <citation type="submission" date="2021-03" db="EMBL/GenBank/DDBJ databases">
        <title>Antimicrobial resistance genes in bacteria isolated from Japanese honey, and their potential for conferring macrolide and lincosamide resistance in the American foulbrood pathogen Paenibacillus larvae.</title>
        <authorList>
            <person name="Okamoto M."/>
            <person name="Kumagai M."/>
            <person name="Kanamori H."/>
            <person name="Takamatsu D."/>
        </authorList>
    </citation>
    <scope>NUCLEOTIDE SEQUENCE [LARGE SCALE GENOMIC DNA]</scope>
    <source>
        <strain evidence="1 2">J6TS1</strain>
    </source>
</reference>
<protein>
    <submittedName>
        <fullName evidence="1">Uncharacterized protein</fullName>
    </submittedName>
</protein>
<accession>A0ABQ4L533</accession>
<keyword evidence="2" id="KW-1185">Reference proteome</keyword>
<dbReference type="RefSeq" id="WP_213021569.1">
    <property type="nucleotide sequence ID" value="NZ_BORJ01000019.1"/>
</dbReference>
<organism evidence="1 2">
    <name type="scientific">Siminovitchia terrae</name>
    <name type="common">Bacillus terrae</name>
    <dbReference type="NCBI Taxonomy" id="1914933"/>
    <lineage>
        <taxon>Bacteria</taxon>
        <taxon>Bacillati</taxon>
        <taxon>Bacillota</taxon>
        <taxon>Bacilli</taxon>
        <taxon>Bacillales</taxon>
        <taxon>Bacillaceae</taxon>
        <taxon>Siminovitchia</taxon>
    </lineage>
</organism>
<evidence type="ECO:0000313" key="1">
    <source>
        <dbReference type="EMBL" id="GIN98996.1"/>
    </source>
</evidence>